<dbReference type="PANTHER" id="PTHR48081:SF8">
    <property type="entry name" value="ALPHA_BETA HYDROLASE FOLD-3 DOMAIN-CONTAINING PROTEIN-RELATED"/>
    <property type="match status" value="1"/>
</dbReference>
<dbReference type="InterPro" id="IPR013094">
    <property type="entry name" value="AB_hydrolase_3"/>
</dbReference>
<keyword evidence="1 3" id="KW-0378">Hydrolase</keyword>
<evidence type="ECO:0000313" key="3">
    <source>
        <dbReference type="EMBL" id="MFC5002411.1"/>
    </source>
</evidence>
<dbReference type="Proteomes" id="UP001595912">
    <property type="component" value="Unassembled WGS sequence"/>
</dbReference>
<dbReference type="InterPro" id="IPR029058">
    <property type="entry name" value="AB_hydrolase_fold"/>
</dbReference>
<dbReference type="Gene3D" id="3.40.50.1820">
    <property type="entry name" value="alpha/beta hydrolase"/>
    <property type="match status" value="1"/>
</dbReference>
<gene>
    <name evidence="3" type="ORF">ACFPIJ_31825</name>
</gene>
<feature type="domain" description="Alpha/beta hydrolase fold-3" evidence="2">
    <location>
        <begin position="63"/>
        <end position="261"/>
    </location>
</feature>
<dbReference type="PANTHER" id="PTHR48081">
    <property type="entry name" value="AB HYDROLASE SUPERFAMILY PROTEIN C4A8.06C"/>
    <property type="match status" value="1"/>
</dbReference>
<dbReference type="Pfam" id="PF07859">
    <property type="entry name" value="Abhydrolase_3"/>
    <property type="match status" value="1"/>
</dbReference>
<dbReference type="InterPro" id="IPR050300">
    <property type="entry name" value="GDXG_lipolytic_enzyme"/>
</dbReference>
<dbReference type="RefSeq" id="WP_380120445.1">
    <property type="nucleotide sequence ID" value="NZ_JBHSIU010000041.1"/>
</dbReference>
<dbReference type="GO" id="GO:0016787">
    <property type="term" value="F:hydrolase activity"/>
    <property type="evidence" value="ECO:0007669"/>
    <property type="project" value="UniProtKB-KW"/>
</dbReference>
<accession>A0ABV9W1B6</accession>
<evidence type="ECO:0000259" key="2">
    <source>
        <dbReference type="Pfam" id="PF07859"/>
    </source>
</evidence>
<name>A0ABV9W1B6_9ACTN</name>
<evidence type="ECO:0000313" key="4">
    <source>
        <dbReference type="Proteomes" id="UP001595912"/>
    </source>
</evidence>
<organism evidence="3 4">
    <name type="scientific">Dactylosporangium cerinum</name>
    <dbReference type="NCBI Taxonomy" id="1434730"/>
    <lineage>
        <taxon>Bacteria</taxon>
        <taxon>Bacillati</taxon>
        <taxon>Actinomycetota</taxon>
        <taxon>Actinomycetes</taxon>
        <taxon>Micromonosporales</taxon>
        <taxon>Micromonosporaceae</taxon>
        <taxon>Dactylosporangium</taxon>
    </lineage>
</organism>
<protein>
    <submittedName>
        <fullName evidence="3">Alpha/beta hydrolase fold domain-containing protein</fullName>
    </submittedName>
</protein>
<reference evidence="4" key="1">
    <citation type="journal article" date="2019" name="Int. J. Syst. Evol. Microbiol.">
        <title>The Global Catalogue of Microorganisms (GCM) 10K type strain sequencing project: providing services to taxonomists for standard genome sequencing and annotation.</title>
        <authorList>
            <consortium name="The Broad Institute Genomics Platform"/>
            <consortium name="The Broad Institute Genome Sequencing Center for Infectious Disease"/>
            <person name="Wu L."/>
            <person name="Ma J."/>
        </authorList>
    </citation>
    <scope>NUCLEOTIDE SEQUENCE [LARGE SCALE GENOMIC DNA]</scope>
    <source>
        <strain evidence="4">CGMCC 4.7152</strain>
    </source>
</reference>
<dbReference type="SUPFAM" id="SSF53474">
    <property type="entry name" value="alpha/beta-Hydrolases"/>
    <property type="match status" value="1"/>
</dbReference>
<proteinExistence type="predicted"/>
<comment type="caution">
    <text evidence="3">The sequence shown here is derived from an EMBL/GenBank/DDBJ whole genome shotgun (WGS) entry which is preliminary data.</text>
</comment>
<evidence type="ECO:0000256" key="1">
    <source>
        <dbReference type="ARBA" id="ARBA00022801"/>
    </source>
</evidence>
<dbReference type="EMBL" id="JBHSIU010000041">
    <property type="protein sequence ID" value="MFC5002411.1"/>
    <property type="molecule type" value="Genomic_DNA"/>
</dbReference>
<sequence>MTGDLSDLVDPDLRQRFLHPVAGMGPVWRGPWSGDVDEVTPAGGPVLRRYRPAGAAPDGPVALFVHGGGFTAGTLEQFDPQCIRYAQQAHSTVVSVGYRLAPAHPFPAAVDDCDAAWTWLRDTGIDAAALIGSSAGAAIAAGLALRLRDRADPLRPRLLLLHAPVLDDRHDTASSHQITDLRTWHRAASQAAWRAYLGALEDIPAQAAPARAADLTGLPPTCLVVGELEPNRDETLQFAARLAAAGVRTELHLYPGAYHGFDIKDPDSAPGRASLDAQAAALARALSAGKEPA</sequence>
<keyword evidence="4" id="KW-1185">Reference proteome</keyword>